<dbReference type="AlphaFoldDB" id="A0A438G2X2"/>
<organism evidence="1 2">
    <name type="scientific">Vitis vinifera</name>
    <name type="common">Grape</name>
    <dbReference type="NCBI Taxonomy" id="29760"/>
    <lineage>
        <taxon>Eukaryota</taxon>
        <taxon>Viridiplantae</taxon>
        <taxon>Streptophyta</taxon>
        <taxon>Embryophyta</taxon>
        <taxon>Tracheophyta</taxon>
        <taxon>Spermatophyta</taxon>
        <taxon>Magnoliopsida</taxon>
        <taxon>eudicotyledons</taxon>
        <taxon>Gunneridae</taxon>
        <taxon>Pentapetalae</taxon>
        <taxon>rosids</taxon>
        <taxon>Vitales</taxon>
        <taxon>Vitaceae</taxon>
        <taxon>Viteae</taxon>
        <taxon>Vitis</taxon>
    </lineage>
</organism>
<evidence type="ECO:0000313" key="2">
    <source>
        <dbReference type="Proteomes" id="UP000288805"/>
    </source>
</evidence>
<dbReference type="Proteomes" id="UP000288805">
    <property type="component" value="Unassembled WGS sequence"/>
</dbReference>
<name>A0A438G2X2_VITVI</name>
<dbReference type="EMBL" id="QGNW01000645">
    <property type="protein sequence ID" value="RVW66540.1"/>
    <property type="molecule type" value="Genomic_DNA"/>
</dbReference>
<evidence type="ECO:0000313" key="1">
    <source>
        <dbReference type="EMBL" id="RVW66540.1"/>
    </source>
</evidence>
<sequence length="383" mass="41828">MDVSLESKSLPSVGYSRKSYLQVTSQKLARDKLVNLHGRRSLALPSVGSAWSDLLAMAVTPSFQLRIIFLFASPPCIPDLLMAKDLKALVLHVSELSIALPWIPNNSPQSRIALDSTCTKTDATVFPVGIPLSRAFQKLGPRHDTDRCSTLRHAIQNLIDQGLDDGLPKMIVLNDGYEIVGITSDFFISTPFSLIPSRAPLQLISSTPSNAGHGDKFAPFILWPKDVDVQVMTRSGKIAQVALPVTMPFGGTDSPEEISTTSEGLIHMMITDKATCIVFSANDLPLESFDRTRSIYISVVCSGHKVTSLLLDNGYALNVCPLATIVALDFTPSDFGFTFDEVQILEIQDFCRDFVAMSFDQHSSTLVLDMMRDMSFLPGLGLG</sequence>
<accession>A0A438G2X2</accession>
<reference evidence="1 2" key="1">
    <citation type="journal article" date="2018" name="PLoS Genet.">
        <title>Population sequencing reveals clonal diversity and ancestral inbreeding in the grapevine cultivar Chardonnay.</title>
        <authorList>
            <person name="Roach M.J."/>
            <person name="Johnson D.L."/>
            <person name="Bohlmann J."/>
            <person name="van Vuuren H.J."/>
            <person name="Jones S.J."/>
            <person name="Pretorius I.S."/>
            <person name="Schmidt S.A."/>
            <person name="Borneman A.R."/>
        </authorList>
    </citation>
    <scope>NUCLEOTIDE SEQUENCE [LARGE SCALE GENOMIC DNA]</scope>
    <source>
        <strain evidence="2">cv. Chardonnay</strain>
        <tissue evidence="1">Leaf</tissue>
    </source>
</reference>
<comment type="caution">
    <text evidence="1">The sequence shown here is derived from an EMBL/GenBank/DDBJ whole genome shotgun (WGS) entry which is preliminary data.</text>
</comment>
<gene>
    <name evidence="1" type="ORF">CK203_063858</name>
</gene>
<proteinExistence type="predicted"/>
<protein>
    <submittedName>
        <fullName evidence="1">Uncharacterized protein</fullName>
    </submittedName>
</protein>